<evidence type="ECO:0000313" key="9">
    <source>
        <dbReference type="EMBL" id="RJF87426.1"/>
    </source>
</evidence>
<keyword evidence="3 6" id="KW-0812">Transmembrane</keyword>
<evidence type="ECO:0000256" key="1">
    <source>
        <dbReference type="ARBA" id="ARBA00004651"/>
    </source>
</evidence>
<evidence type="ECO:0000256" key="3">
    <source>
        <dbReference type="ARBA" id="ARBA00022692"/>
    </source>
</evidence>
<feature type="transmembrane region" description="Helical" evidence="6">
    <location>
        <begin position="304"/>
        <end position="324"/>
    </location>
</feature>
<feature type="domain" description="ComEC/Rec2-related protein" evidence="7">
    <location>
        <begin position="274"/>
        <end position="559"/>
    </location>
</feature>
<evidence type="ECO:0000313" key="10">
    <source>
        <dbReference type="Proteomes" id="UP000284605"/>
    </source>
</evidence>
<accession>A0A418WBT8</accession>
<reference evidence="9 10" key="1">
    <citation type="submission" date="2018-09" db="EMBL/GenBank/DDBJ databases">
        <authorList>
            <person name="Zhu H."/>
        </authorList>
    </citation>
    <scope>NUCLEOTIDE SEQUENCE [LARGE SCALE GENOMIC DNA]</scope>
    <source>
        <strain evidence="9 10">K1W22B-8</strain>
    </source>
</reference>
<sequence>MGGFLRWRFFSTAKSLITPPFQPARIAQESYRRGRFAPVFRQSLAAFLDAVLAERERWSLWLPVGLGTGVGSYLALPVEPPWWLAPAILGAVLAGIVFSRRTPGLRLALIALAAVAGGFVAINLRVLTVATPVVTARQGPVLVEGRIVELEARPGERPRLVLAQPAIAGGAVAPAPRRLRLSLDPDMATQGFGPGDMLRVKAILLPPPGPAMPGAPDHGRSMWFEGIGAVGYAVAAPERLEAADAGSLARWRHRLALRIGQGLAAPEGAIAAALMVGERGAIPEATEENWRAAGISHILSISGLHLGLAAGLVMFGLRFALAAIAPISLRRPVKKWAAAIAILSAGAYMVVAGMDVPAQRSFIMTAIVLLAVMVDRLAITLRLVALAAAAILLIEPEALMTPGFGMSFASVTGLVAGFEVLRPRIGAWRATSGDGWMQRILLALGTILVSSVIATVATAPFAIAHFGRLSLYGLGANLIAVPITAFVIMPGIVVAAVLMPLGLEAPALYVVGQGIAAVDWVARAVAQLPGAALAVPAMGQGALVLFVLAGLCLCLWRGRLRLTALPLLAAAAVAWAVDIGDPPVLLAHEEGRAVAAPAGDRLRLLPPGSPGFVVEQWTERLGLLEAQILARESACRDGLCRMDLADGRSVVVIARATDTLPCATIVIAPRTSLPRRWDCEGLKLVIDRERLARTGSFVVEAGEGDRLRLISVEQTRGLRPWTPAYWLGEH</sequence>
<evidence type="ECO:0000256" key="6">
    <source>
        <dbReference type="SAM" id="Phobius"/>
    </source>
</evidence>
<dbReference type="NCBIfam" id="TIGR00360">
    <property type="entry name" value="ComEC_N-term"/>
    <property type="match status" value="1"/>
</dbReference>
<dbReference type="Proteomes" id="UP000284605">
    <property type="component" value="Unassembled WGS sequence"/>
</dbReference>
<feature type="domain" description="DUF4131" evidence="8">
    <location>
        <begin position="79"/>
        <end position="235"/>
    </location>
</feature>
<feature type="transmembrane region" description="Helical" evidence="6">
    <location>
        <begin position="440"/>
        <end position="464"/>
    </location>
</feature>
<dbReference type="EMBL" id="QYUK01000011">
    <property type="protein sequence ID" value="RJF87426.1"/>
    <property type="molecule type" value="Genomic_DNA"/>
</dbReference>
<dbReference type="InterPro" id="IPR004477">
    <property type="entry name" value="ComEC_N"/>
</dbReference>
<comment type="subcellular location">
    <subcellularLocation>
        <location evidence="1">Cell membrane</location>
        <topology evidence="1">Multi-pass membrane protein</topology>
    </subcellularLocation>
</comment>
<feature type="transmembrane region" description="Helical" evidence="6">
    <location>
        <begin position="401"/>
        <end position="420"/>
    </location>
</feature>
<feature type="transmembrane region" description="Helical" evidence="6">
    <location>
        <begin position="366"/>
        <end position="394"/>
    </location>
</feature>
<dbReference type="GO" id="GO:0005886">
    <property type="term" value="C:plasma membrane"/>
    <property type="evidence" value="ECO:0007669"/>
    <property type="project" value="UniProtKB-SubCell"/>
</dbReference>
<organism evidence="9 10">
    <name type="scientific">Oleomonas cavernae</name>
    <dbReference type="NCBI Taxonomy" id="2320859"/>
    <lineage>
        <taxon>Bacteria</taxon>
        <taxon>Pseudomonadati</taxon>
        <taxon>Pseudomonadota</taxon>
        <taxon>Alphaproteobacteria</taxon>
        <taxon>Acetobacterales</taxon>
        <taxon>Acetobacteraceae</taxon>
        <taxon>Oleomonas</taxon>
    </lineage>
</organism>
<feature type="transmembrane region" description="Helical" evidence="6">
    <location>
        <begin position="107"/>
        <end position="127"/>
    </location>
</feature>
<feature type="transmembrane region" description="Helical" evidence="6">
    <location>
        <begin position="476"/>
        <end position="499"/>
    </location>
</feature>
<dbReference type="PANTHER" id="PTHR30619:SF1">
    <property type="entry name" value="RECOMBINATION PROTEIN 2"/>
    <property type="match status" value="1"/>
</dbReference>
<dbReference type="AlphaFoldDB" id="A0A418WBT8"/>
<keyword evidence="2" id="KW-1003">Cell membrane</keyword>
<name>A0A418WBT8_9PROT</name>
<dbReference type="Pfam" id="PF03772">
    <property type="entry name" value="Competence"/>
    <property type="match status" value="1"/>
</dbReference>
<keyword evidence="10" id="KW-1185">Reference proteome</keyword>
<gene>
    <name evidence="9" type="ORF">D3874_10670</name>
</gene>
<proteinExistence type="predicted"/>
<dbReference type="InterPro" id="IPR052159">
    <property type="entry name" value="Competence_DNA_uptake"/>
</dbReference>
<evidence type="ECO:0000259" key="8">
    <source>
        <dbReference type="Pfam" id="PF13567"/>
    </source>
</evidence>
<feature type="transmembrane region" description="Helical" evidence="6">
    <location>
        <begin position="537"/>
        <end position="556"/>
    </location>
</feature>
<dbReference type="Pfam" id="PF13567">
    <property type="entry name" value="DUF4131"/>
    <property type="match status" value="1"/>
</dbReference>
<feature type="transmembrane region" description="Helical" evidence="6">
    <location>
        <begin position="336"/>
        <end position="354"/>
    </location>
</feature>
<protein>
    <submittedName>
        <fullName evidence="9">ComEC family competence protein</fullName>
    </submittedName>
</protein>
<dbReference type="PANTHER" id="PTHR30619">
    <property type="entry name" value="DNA INTERNALIZATION/COMPETENCE PROTEIN COMEC/REC2"/>
    <property type="match status" value="1"/>
</dbReference>
<evidence type="ECO:0000256" key="5">
    <source>
        <dbReference type="ARBA" id="ARBA00023136"/>
    </source>
</evidence>
<keyword evidence="4 6" id="KW-1133">Transmembrane helix</keyword>
<dbReference type="InterPro" id="IPR025405">
    <property type="entry name" value="DUF4131"/>
</dbReference>
<keyword evidence="5 6" id="KW-0472">Membrane</keyword>
<comment type="caution">
    <text evidence="9">The sequence shown here is derived from an EMBL/GenBank/DDBJ whole genome shotgun (WGS) entry which is preliminary data.</text>
</comment>
<evidence type="ECO:0000256" key="4">
    <source>
        <dbReference type="ARBA" id="ARBA00022989"/>
    </source>
</evidence>
<evidence type="ECO:0000259" key="7">
    <source>
        <dbReference type="Pfam" id="PF03772"/>
    </source>
</evidence>
<evidence type="ECO:0000256" key="2">
    <source>
        <dbReference type="ARBA" id="ARBA00022475"/>
    </source>
</evidence>